<keyword evidence="2" id="KW-1133">Transmembrane helix</keyword>
<keyword evidence="1 2" id="KW-0812">Transmembrane</keyword>
<dbReference type="Gene3D" id="1.10.3730.20">
    <property type="match status" value="1"/>
</dbReference>
<organism evidence="3 4">
    <name type="scientific">Streptomyces glaucosporus</name>
    <dbReference type="NCBI Taxonomy" id="284044"/>
    <lineage>
        <taxon>Bacteria</taxon>
        <taxon>Bacillati</taxon>
        <taxon>Actinomycetota</taxon>
        <taxon>Actinomycetes</taxon>
        <taxon>Kitasatosporales</taxon>
        <taxon>Streptomycetaceae</taxon>
        <taxon>Streptomyces</taxon>
    </lineage>
</organism>
<evidence type="ECO:0000313" key="4">
    <source>
        <dbReference type="Proteomes" id="UP001500058"/>
    </source>
</evidence>
<accession>A0ABN3HYR0</accession>
<dbReference type="InterPro" id="IPR045324">
    <property type="entry name" value="Small_multidrug_res"/>
</dbReference>
<proteinExistence type="inferred from homology"/>
<evidence type="ECO:0000313" key="3">
    <source>
        <dbReference type="EMBL" id="GAA2390336.1"/>
    </source>
</evidence>
<reference evidence="3 4" key="1">
    <citation type="journal article" date="2019" name="Int. J. Syst. Evol. Microbiol.">
        <title>The Global Catalogue of Microorganisms (GCM) 10K type strain sequencing project: providing services to taxonomists for standard genome sequencing and annotation.</title>
        <authorList>
            <consortium name="The Broad Institute Genomics Platform"/>
            <consortium name="The Broad Institute Genome Sequencing Center for Infectious Disease"/>
            <person name="Wu L."/>
            <person name="Ma J."/>
        </authorList>
    </citation>
    <scope>NUCLEOTIDE SEQUENCE [LARGE SCALE GENOMIC DNA]</scope>
    <source>
        <strain evidence="3 4">JCM 6921</strain>
    </source>
</reference>
<dbReference type="Pfam" id="PF00893">
    <property type="entry name" value="Multi_Drug_Res"/>
    <property type="match status" value="1"/>
</dbReference>
<protein>
    <recommendedName>
        <fullName evidence="5">Integral membrane protein</fullName>
    </recommendedName>
</protein>
<feature type="transmembrane region" description="Helical" evidence="2">
    <location>
        <begin position="12"/>
        <end position="35"/>
    </location>
</feature>
<comment type="similarity">
    <text evidence="1">Belongs to the drug/metabolite transporter (DMT) superfamily. Small multidrug resistance (SMR) (TC 2.A.7.1) family.</text>
</comment>
<sequence>MLSLVLRAGLALGVAYGVWAAGGVALTAVLATIVFGDPLNAVMGSGMALVIAGVLCVELGAQTAHARRTHEEGAAS</sequence>
<comment type="subcellular location">
    <subcellularLocation>
        <location evidence="1">Cell membrane</location>
        <topology evidence="1">Multi-pass membrane protein</topology>
    </subcellularLocation>
</comment>
<feature type="transmembrane region" description="Helical" evidence="2">
    <location>
        <begin position="41"/>
        <end position="61"/>
    </location>
</feature>
<evidence type="ECO:0000256" key="1">
    <source>
        <dbReference type="RuleBase" id="RU003942"/>
    </source>
</evidence>
<dbReference type="Proteomes" id="UP001500058">
    <property type="component" value="Unassembled WGS sequence"/>
</dbReference>
<dbReference type="InterPro" id="IPR037185">
    <property type="entry name" value="EmrE-like"/>
</dbReference>
<comment type="caution">
    <text evidence="3">The sequence shown here is derived from an EMBL/GenBank/DDBJ whole genome shotgun (WGS) entry which is preliminary data.</text>
</comment>
<evidence type="ECO:0000256" key="2">
    <source>
        <dbReference type="SAM" id="Phobius"/>
    </source>
</evidence>
<keyword evidence="4" id="KW-1185">Reference proteome</keyword>
<keyword evidence="2" id="KW-0472">Membrane</keyword>
<dbReference type="SUPFAM" id="SSF103481">
    <property type="entry name" value="Multidrug resistance efflux transporter EmrE"/>
    <property type="match status" value="1"/>
</dbReference>
<name>A0ABN3HYR0_9ACTN</name>
<dbReference type="EMBL" id="BAAATJ010000004">
    <property type="protein sequence ID" value="GAA2390336.1"/>
    <property type="molecule type" value="Genomic_DNA"/>
</dbReference>
<gene>
    <name evidence="3" type="ORF">GCM10010420_12580</name>
</gene>
<evidence type="ECO:0008006" key="5">
    <source>
        <dbReference type="Google" id="ProtNLM"/>
    </source>
</evidence>